<accession>A0A972H2Q3</accession>
<gene>
    <name evidence="2" type="ORF">GC093_18390</name>
</gene>
<dbReference type="Pfam" id="PF05638">
    <property type="entry name" value="T6SS_HCP"/>
    <property type="match status" value="1"/>
</dbReference>
<evidence type="ECO:0000256" key="1">
    <source>
        <dbReference type="SAM" id="SignalP"/>
    </source>
</evidence>
<reference evidence="2" key="1">
    <citation type="submission" date="2019-10" db="EMBL/GenBank/DDBJ databases">
        <title>Description of Paenibacillus glebae sp. nov.</title>
        <authorList>
            <person name="Carlier A."/>
            <person name="Qi S."/>
        </authorList>
    </citation>
    <scope>NUCLEOTIDE SEQUENCE</scope>
    <source>
        <strain evidence="2">LMG 31456</strain>
    </source>
</reference>
<evidence type="ECO:0000313" key="3">
    <source>
        <dbReference type="Proteomes" id="UP000641588"/>
    </source>
</evidence>
<feature type="signal peptide" evidence="1">
    <location>
        <begin position="1"/>
        <end position="28"/>
    </location>
</feature>
<comment type="caution">
    <text evidence="2">The sequence shown here is derived from an EMBL/GenBank/DDBJ whole genome shotgun (WGS) entry which is preliminary data.</text>
</comment>
<evidence type="ECO:0008006" key="4">
    <source>
        <dbReference type="Google" id="ProtNLM"/>
    </source>
</evidence>
<evidence type="ECO:0000313" key="2">
    <source>
        <dbReference type="EMBL" id="NOU95176.1"/>
    </source>
</evidence>
<feature type="chain" id="PRO_5037973794" description="Type VI secretion system tube protein Hcp" evidence="1">
    <location>
        <begin position="29"/>
        <end position="191"/>
    </location>
</feature>
<dbReference type="Proteomes" id="UP000641588">
    <property type="component" value="Unassembled WGS sequence"/>
</dbReference>
<dbReference type="EMBL" id="WHOD01000070">
    <property type="protein sequence ID" value="NOU95176.1"/>
    <property type="molecule type" value="Genomic_DNA"/>
</dbReference>
<dbReference type="Gene3D" id="2.30.110.20">
    <property type="entry name" value="Hcp1-like"/>
    <property type="match status" value="1"/>
</dbReference>
<dbReference type="AlphaFoldDB" id="A0A972H2Q3"/>
<keyword evidence="3" id="KW-1185">Reference proteome</keyword>
<dbReference type="InterPro" id="IPR053165">
    <property type="entry name" value="HSI-I_assembly_Hcp1"/>
</dbReference>
<dbReference type="SUPFAM" id="SSF141452">
    <property type="entry name" value="Hcp1-like"/>
    <property type="match status" value="1"/>
</dbReference>
<dbReference type="InterPro" id="IPR036624">
    <property type="entry name" value="Hcp1-lik_sf"/>
</dbReference>
<organism evidence="2 3">
    <name type="scientific">Paenibacillus foliorum</name>
    <dbReference type="NCBI Taxonomy" id="2654974"/>
    <lineage>
        <taxon>Bacteria</taxon>
        <taxon>Bacillati</taxon>
        <taxon>Bacillota</taxon>
        <taxon>Bacilli</taxon>
        <taxon>Bacillales</taxon>
        <taxon>Paenibacillaceae</taxon>
        <taxon>Paenibacillus</taxon>
    </lineage>
</organism>
<proteinExistence type="predicted"/>
<sequence length="191" mass="20953">MITLKKMLLSMLITWTLMLAFSVVPAAAAPTDETEVDLNYDVYLKLEGIEGEATAEKFEKWIALSGIHFEVSNTSSNSNGGGGASGKTTVKEFMVIKQFDSSSVPLFLSTLTGKHMKNGKIVFVSRGESPTPLLTIELSDVVVSNYYFNNTNETVSLEFNKIQLSYSTTDEKGNKSPLINGGFDFKQNKVQ</sequence>
<name>A0A972H2Q3_9BACL</name>
<dbReference type="PANTHER" id="PTHR36152:SF1">
    <property type="entry name" value="UBIQUITIN-LIKE DOMAIN-CONTAINING PROTEIN"/>
    <property type="match status" value="1"/>
</dbReference>
<keyword evidence="1" id="KW-0732">Signal</keyword>
<dbReference type="InterPro" id="IPR008514">
    <property type="entry name" value="T6SS_Hcp"/>
</dbReference>
<dbReference type="PANTHER" id="PTHR36152">
    <property type="entry name" value="CYTOPLASMIC PROTEIN-RELATED"/>
    <property type="match status" value="1"/>
</dbReference>
<protein>
    <recommendedName>
        <fullName evidence="4">Type VI secretion system tube protein Hcp</fullName>
    </recommendedName>
</protein>
<dbReference type="RefSeq" id="WP_171653397.1">
    <property type="nucleotide sequence ID" value="NZ_WHOD01000070.1"/>
</dbReference>